<dbReference type="KEGG" id="ptkz:JDV02_008283"/>
<keyword evidence="3" id="KW-1185">Reference proteome</keyword>
<dbReference type="EMBL" id="CP086361">
    <property type="protein sequence ID" value="UNI22391.1"/>
    <property type="molecule type" value="Genomic_DNA"/>
</dbReference>
<reference evidence="2" key="1">
    <citation type="submission" date="2021-11" db="EMBL/GenBank/DDBJ databases">
        <title>Purpureocillium_takamizusanense_genome.</title>
        <authorList>
            <person name="Nguyen N.-H."/>
        </authorList>
    </citation>
    <scope>NUCLEOTIDE SEQUENCE</scope>
    <source>
        <strain evidence="2">PT3</strain>
    </source>
</reference>
<evidence type="ECO:0000256" key="1">
    <source>
        <dbReference type="SAM" id="MobiDB-lite"/>
    </source>
</evidence>
<sequence length="106" mass="11135">MRPLTTTTTTTTTPPSYPPSEDPAAFAATLSAAPSPFLYPEQLGMLPLPESPVPSSSTPHFAAPRHHHRQTASVSSGLHPASPLTQTPLVPPADVPHGLEGKRRAD</sequence>
<feature type="region of interest" description="Disordered" evidence="1">
    <location>
        <begin position="1"/>
        <end position="23"/>
    </location>
</feature>
<organism evidence="2 3">
    <name type="scientific">Purpureocillium takamizusanense</name>
    <dbReference type="NCBI Taxonomy" id="2060973"/>
    <lineage>
        <taxon>Eukaryota</taxon>
        <taxon>Fungi</taxon>
        <taxon>Dikarya</taxon>
        <taxon>Ascomycota</taxon>
        <taxon>Pezizomycotina</taxon>
        <taxon>Sordariomycetes</taxon>
        <taxon>Hypocreomycetidae</taxon>
        <taxon>Hypocreales</taxon>
        <taxon>Ophiocordycipitaceae</taxon>
        <taxon>Purpureocillium</taxon>
    </lineage>
</organism>
<dbReference type="AlphaFoldDB" id="A0A9Q8QNH2"/>
<feature type="region of interest" description="Disordered" evidence="1">
    <location>
        <begin position="48"/>
        <end position="106"/>
    </location>
</feature>
<evidence type="ECO:0000313" key="3">
    <source>
        <dbReference type="Proteomes" id="UP000829364"/>
    </source>
</evidence>
<accession>A0A9Q8QNH2</accession>
<proteinExistence type="predicted"/>
<dbReference type="Proteomes" id="UP000829364">
    <property type="component" value="Chromosome 8"/>
</dbReference>
<name>A0A9Q8QNH2_9HYPO</name>
<feature type="compositionally biased region" description="Basic and acidic residues" evidence="1">
    <location>
        <begin position="97"/>
        <end position="106"/>
    </location>
</feature>
<evidence type="ECO:0000313" key="2">
    <source>
        <dbReference type="EMBL" id="UNI22391.1"/>
    </source>
</evidence>
<dbReference type="RefSeq" id="XP_047845872.1">
    <property type="nucleotide sequence ID" value="XM_047989867.1"/>
</dbReference>
<protein>
    <submittedName>
        <fullName evidence="2">Uncharacterized protein</fullName>
    </submittedName>
</protein>
<dbReference type="GeneID" id="72070231"/>
<gene>
    <name evidence="2" type="ORF">JDV02_008283</name>
</gene>
<feature type="compositionally biased region" description="Low complexity" evidence="1">
    <location>
        <begin position="1"/>
        <end position="13"/>
    </location>
</feature>